<keyword evidence="3" id="KW-0808">Transferase</keyword>
<keyword evidence="6" id="KW-0378">Hydrolase</keyword>
<dbReference type="InterPro" id="IPR050953">
    <property type="entry name" value="N4_N6_ade-DNA_methylase"/>
</dbReference>
<evidence type="ECO:0000256" key="2">
    <source>
        <dbReference type="ARBA" id="ARBA00022603"/>
    </source>
</evidence>
<feature type="domain" description="TaqI-like C-terminal specificity" evidence="5">
    <location>
        <begin position="59"/>
        <end position="218"/>
    </location>
</feature>
<dbReference type="PANTHER" id="PTHR33841:SF1">
    <property type="entry name" value="DNA METHYLTRANSFERASE A"/>
    <property type="match status" value="1"/>
</dbReference>
<evidence type="ECO:0000256" key="1">
    <source>
        <dbReference type="ARBA" id="ARBA00011900"/>
    </source>
</evidence>
<protein>
    <recommendedName>
        <fullName evidence="1">site-specific DNA-methyltransferase (adenine-specific)</fullName>
        <ecNumber evidence="1">2.1.1.72</ecNumber>
    </recommendedName>
</protein>
<accession>A0ABY2TQC8</accession>
<evidence type="ECO:0000313" key="6">
    <source>
        <dbReference type="EMBL" id="TKZ34830.1"/>
    </source>
</evidence>
<dbReference type="EC" id="2.1.1.72" evidence="1"/>
<keyword evidence="7" id="KW-1185">Reference proteome</keyword>
<comment type="caution">
    <text evidence="6">The sequence shown here is derived from an EMBL/GenBank/DDBJ whole genome shotgun (WGS) entry which is preliminary data.</text>
</comment>
<evidence type="ECO:0000256" key="4">
    <source>
        <dbReference type="ARBA" id="ARBA00047942"/>
    </source>
</evidence>
<keyword evidence="6" id="KW-0540">Nuclease</keyword>
<organism evidence="6 7">
    <name type="scientific">Brachyspira catarrhinii</name>
    <dbReference type="NCBI Taxonomy" id="2528966"/>
    <lineage>
        <taxon>Bacteria</taxon>
        <taxon>Pseudomonadati</taxon>
        <taxon>Spirochaetota</taxon>
        <taxon>Spirochaetia</taxon>
        <taxon>Brachyspirales</taxon>
        <taxon>Brachyspiraceae</taxon>
        <taxon>Brachyspira</taxon>
    </lineage>
</organism>
<proteinExistence type="predicted"/>
<gene>
    <name evidence="6" type="ORF">EZH24_07465</name>
</gene>
<evidence type="ECO:0000259" key="5">
    <source>
        <dbReference type="Pfam" id="PF12950"/>
    </source>
</evidence>
<evidence type="ECO:0000313" key="7">
    <source>
        <dbReference type="Proteomes" id="UP000310168"/>
    </source>
</evidence>
<keyword evidence="6" id="KW-0255">Endonuclease</keyword>
<keyword evidence="2" id="KW-0489">Methyltransferase</keyword>
<reference evidence="6 7" key="1">
    <citation type="journal article" date="2019" name="Anaerobe">
        <title>Brachyspira catarrhinii sp. nov., an anaerobic intestinal spirochaete isolated from vervet monkeys may have been misidentified as Brachyspira aalborgi in previous studies.</title>
        <authorList>
            <person name="Phillips N.D."/>
            <person name="La T."/>
            <person name="Hampson D.J."/>
        </authorList>
    </citation>
    <scope>NUCLEOTIDE SEQUENCE [LARGE SCALE GENOMIC DNA]</scope>
    <source>
        <strain evidence="6 7">Z12</strain>
    </source>
</reference>
<dbReference type="Proteomes" id="UP000310168">
    <property type="component" value="Unassembled WGS sequence"/>
</dbReference>
<dbReference type="GO" id="GO:0004519">
    <property type="term" value="F:endonuclease activity"/>
    <property type="evidence" value="ECO:0007669"/>
    <property type="project" value="UniProtKB-KW"/>
</dbReference>
<dbReference type="InterPro" id="IPR025931">
    <property type="entry name" value="TaqI_C"/>
</dbReference>
<dbReference type="EMBL" id="SJDU01000181">
    <property type="protein sequence ID" value="TKZ34830.1"/>
    <property type="molecule type" value="Genomic_DNA"/>
</dbReference>
<name>A0ABY2TQC8_9SPIR</name>
<sequence>MSGLERSIFNKISRHKALKDWDIKINYGIKTGYNEAFIIDEETKDRLIKEDKNSAEIIKPLLRGRDIKRYSYDFNNLYLICTFPALKLNIDKYKAIKKYLESFGKRLEQSGEKGCRKKTNNKWFETQDSIAYYKYFENNKIIYPNMTKYLPFIYDENNFYVNQKCFFIIDNKNNKNNLKYLTGILNSKVSHFWIRWNCPELQGGTRELSAIFFANIPIPEADSKTKNNITKLVDDIIMLKKQDKDTTPLEKNIDEIVYSLYGLSDEEIKIIEG</sequence>
<evidence type="ECO:0000256" key="3">
    <source>
        <dbReference type="ARBA" id="ARBA00022679"/>
    </source>
</evidence>
<comment type="catalytic activity">
    <reaction evidence="4">
        <text>a 2'-deoxyadenosine in DNA + S-adenosyl-L-methionine = an N(6)-methyl-2'-deoxyadenosine in DNA + S-adenosyl-L-homocysteine + H(+)</text>
        <dbReference type="Rhea" id="RHEA:15197"/>
        <dbReference type="Rhea" id="RHEA-COMP:12418"/>
        <dbReference type="Rhea" id="RHEA-COMP:12419"/>
        <dbReference type="ChEBI" id="CHEBI:15378"/>
        <dbReference type="ChEBI" id="CHEBI:57856"/>
        <dbReference type="ChEBI" id="CHEBI:59789"/>
        <dbReference type="ChEBI" id="CHEBI:90615"/>
        <dbReference type="ChEBI" id="CHEBI:90616"/>
        <dbReference type="EC" id="2.1.1.72"/>
    </reaction>
</comment>
<dbReference type="Pfam" id="PF12950">
    <property type="entry name" value="TaqI_C"/>
    <property type="match status" value="1"/>
</dbReference>
<dbReference type="PANTHER" id="PTHR33841">
    <property type="entry name" value="DNA METHYLTRANSFERASE YEEA-RELATED"/>
    <property type="match status" value="1"/>
</dbReference>